<dbReference type="Proteomes" id="UP000315369">
    <property type="component" value="Unassembled WGS sequence"/>
</dbReference>
<keyword evidence="2" id="KW-0378">Hydrolase</keyword>
<organism evidence="2 3">
    <name type="scientific">Myxococcus llanfairpwllgwyngyllgogerychwyrndrobwllllantysiliogogogochensis</name>
    <dbReference type="NCBI Taxonomy" id="2590453"/>
    <lineage>
        <taxon>Bacteria</taxon>
        <taxon>Pseudomonadati</taxon>
        <taxon>Myxococcota</taxon>
        <taxon>Myxococcia</taxon>
        <taxon>Myxococcales</taxon>
        <taxon>Cystobacterineae</taxon>
        <taxon>Myxococcaceae</taxon>
        <taxon>Myxococcus</taxon>
    </lineage>
</organism>
<evidence type="ECO:0000259" key="1">
    <source>
        <dbReference type="Pfam" id="PF19583"/>
    </source>
</evidence>
<evidence type="ECO:0000313" key="2">
    <source>
        <dbReference type="EMBL" id="TQF10221.1"/>
    </source>
</evidence>
<dbReference type="InterPro" id="IPR045761">
    <property type="entry name" value="ODP_dom"/>
</dbReference>
<dbReference type="Gene3D" id="3.60.15.10">
    <property type="entry name" value="Ribonuclease Z/Hydroxyacylglutathione hydrolase-like"/>
    <property type="match status" value="1"/>
</dbReference>
<keyword evidence="3" id="KW-1185">Reference proteome</keyword>
<dbReference type="SUPFAM" id="SSF56281">
    <property type="entry name" value="Metallo-hydrolase/oxidoreductase"/>
    <property type="match status" value="1"/>
</dbReference>
<dbReference type="InterPro" id="IPR036866">
    <property type="entry name" value="RibonucZ/Hydroxyglut_hydro"/>
</dbReference>
<accession>A0A540WMH9</accession>
<dbReference type="EMBL" id="VIFM01000271">
    <property type="protein sequence ID" value="TQF10221.1"/>
    <property type="molecule type" value="Genomic_DNA"/>
</dbReference>
<evidence type="ECO:0000313" key="3">
    <source>
        <dbReference type="Proteomes" id="UP000315369"/>
    </source>
</evidence>
<name>A0A540WMH9_9BACT</name>
<gene>
    <name evidence="2" type="ORF">FJV41_40580</name>
</gene>
<dbReference type="OrthoDB" id="9800607at2"/>
<protein>
    <submittedName>
        <fullName evidence="2">MBL fold metallo-hydrolase</fullName>
    </submittedName>
</protein>
<comment type="caution">
    <text evidence="2">The sequence shown here is derived from an EMBL/GenBank/DDBJ whole genome shotgun (WGS) entry which is preliminary data.</text>
</comment>
<proteinExistence type="predicted"/>
<dbReference type="GO" id="GO:0016787">
    <property type="term" value="F:hydrolase activity"/>
    <property type="evidence" value="ECO:0007669"/>
    <property type="project" value="UniProtKB-KW"/>
</dbReference>
<dbReference type="AlphaFoldDB" id="A0A540WMH9"/>
<dbReference type="Pfam" id="PF19583">
    <property type="entry name" value="ODP"/>
    <property type="match status" value="1"/>
</dbReference>
<sequence>METQVTEIAPNIYRLSTYVSSSNILFNQFLIEAEEPLLFHLGPRALFPSVSAAVRRVLPPERLRWLTFGHVEADECGAMNSWLATAPHAQVAHGALGCLVSVNDLADRAPRPLQDGEVLDLGGKRLRRIETPHVPHGWDAGLLLEESTGTLLCGDLFTALGDAPALTEQDLVGPALATEDRALATCLTPATGPTLRALAALRPRTLGLMHGPSYVGDCAQALNDLAAAYDERLDAAVARMRGPRH</sequence>
<feature type="domain" description="ODP" evidence="1">
    <location>
        <begin position="26"/>
        <end position="162"/>
    </location>
</feature>
<reference evidence="2 3" key="1">
    <citation type="submission" date="2019-06" db="EMBL/GenBank/DDBJ databases">
        <authorList>
            <person name="Livingstone P."/>
            <person name="Whitworth D."/>
        </authorList>
    </citation>
    <scope>NUCLEOTIDE SEQUENCE [LARGE SCALE GENOMIC DNA]</scope>
    <source>
        <strain evidence="2 3">AM401</strain>
    </source>
</reference>